<evidence type="ECO:0000256" key="1">
    <source>
        <dbReference type="SAM" id="MobiDB-lite"/>
    </source>
</evidence>
<name>A0ABQ7AZ30_BRACR</name>
<dbReference type="EMBL" id="QGKV02001556">
    <property type="protein sequence ID" value="KAF3519233.1"/>
    <property type="molecule type" value="Genomic_DNA"/>
</dbReference>
<keyword evidence="3" id="KW-1185">Reference proteome</keyword>
<evidence type="ECO:0000313" key="2">
    <source>
        <dbReference type="EMBL" id="KAF3519233.1"/>
    </source>
</evidence>
<evidence type="ECO:0000313" key="3">
    <source>
        <dbReference type="Proteomes" id="UP000266723"/>
    </source>
</evidence>
<organism evidence="2 3">
    <name type="scientific">Brassica cretica</name>
    <name type="common">Mustard</name>
    <dbReference type="NCBI Taxonomy" id="69181"/>
    <lineage>
        <taxon>Eukaryota</taxon>
        <taxon>Viridiplantae</taxon>
        <taxon>Streptophyta</taxon>
        <taxon>Embryophyta</taxon>
        <taxon>Tracheophyta</taxon>
        <taxon>Spermatophyta</taxon>
        <taxon>Magnoliopsida</taxon>
        <taxon>eudicotyledons</taxon>
        <taxon>Gunneridae</taxon>
        <taxon>Pentapetalae</taxon>
        <taxon>rosids</taxon>
        <taxon>malvids</taxon>
        <taxon>Brassicales</taxon>
        <taxon>Brassicaceae</taxon>
        <taxon>Brassiceae</taxon>
        <taxon>Brassica</taxon>
    </lineage>
</organism>
<comment type="caution">
    <text evidence="2">The sequence shown here is derived from an EMBL/GenBank/DDBJ whole genome shotgun (WGS) entry which is preliminary data.</text>
</comment>
<reference evidence="2 3" key="1">
    <citation type="journal article" date="2020" name="BMC Genomics">
        <title>Intraspecific diversification of the crop wild relative Brassica cretica Lam. using demographic model selection.</title>
        <authorList>
            <person name="Kioukis A."/>
            <person name="Michalopoulou V.A."/>
            <person name="Briers L."/>
            <person name="Pirintsos S."/>
            <person name="Studholme D.J."/>
            <person name="Pavlidis P."/>
            <person name="Sarris P.F."/>
        </authorList>
    </citation>
    <scope>NUCLEOTIDE SEQUENCE [LARGE SCALE GENOMIC DNA]</scope>
    <source>
        <strain evidence="3">cv. PFS-1207/04</strain>
    </source>
</reference>
<dbReference type="Proteomes" id="UP000266723">
    <property type="component" value="Unassembled WGS sequence"/>
</dbReference>
<feature type="region of interest" description="Disordered" evidence="1">
    <location>
        <begin position="74"/>
        <end position="94"/>
    </location>
</feature>
<sequence>MAQDDAAFGAPGGEPNPTPEAAPPISADFMSSVMARLARQDEVQKTTNDQLVALVAALTAPDGQTSRPQLIRRRVFNTNPTEDSSADEEHPANRRRIEVILSQQILSSDDDNDDTPKLGDLRDVLKRKLESEDDNSSKHSDLRLTLDAKKSRRISTDDLDPKEHQECSNGDLRDKLNAGACDLRILLNHSKPKDLRRRLEQAKTSSNATLSKNDNNVSVDLRTFLDSKRLKAKMVASHLCLERIDRLKREKSIPFFRPTSKGLATQILDRHWKHG</sequence>
<proteinExistence type="predicted"/>
<protein>
    <submittedName>
        <fullName evidence="2">Uncharacterized protein</fullName>
    </submittedName>
</protein>
<feature type="region of interest" description="Disordered" evidence="1">
    <location>
        <begin position="1"/>
        <end position="25"/>
    </location>
</feature>
<gene>
    <name evidence="2" type="ORF">DY000_02061596</name>
</gene>
<accession>A0ABQ7AZ30</accession>